<organism evidence="1 2">
    <name type="scientific">Ornithinibacillus massiliensis</name>
    <dbReference type="NCBI Taxonomy" id="1944633"/>
    <lineage>
        <taxon>Bacteria</taxon>
        <taxon>Bacillati</taxon>
        <taxon>Bacillota</taxon>
        <taxon>Bacilli</taxon>
        <taxon>Bacillales</taxon>
        <taxon>Bacillaceae</taxon>
        <taxon>Ornithinibacillus</taxon>
    </lineage>
</organism>
<evidence type="ECO:0000313" key="1">
    <source>
        <dbReference type="EMBL" id="MBS3680762.1"/>
    </source>
</evidence>
<keyword evidence="2" id="KW-1185">Reference proteome</keyword>
<dbReference type="EMBL" id="JAGXBY010000003">
    <property type="protein sequence ID" value="MBS3680762.1"/>
    <property type="molecule type" value="Genomic_DNA"/>
</dbReference>
<comment type="caution">
    <text evidence="1">The sequence shown here is derived from an EMBL/GenBank/DDBJ whole genome shotgun (WGS) entry which is preliminary data.</text>
</comment>
<protein>
    <submittedName>
        <fullName evidence="1">Uncharacterized protein</fullName>
    </submittedName>
</protein>
<reference evidence="1 2" key="1">
    <citation type="submission" date="2021-05" db="EMBL/GenBank/DDBJ databases">
        <title>Ornithinibacillus massiliensis sp. nov.</title>
        <authorList>
            <person name="Iwaza R."/>
            <person name="Lagier J.-C."/>
            <person name="Raoult D."/>
        </authorList>
    </citation>
    <scope>NUCLEOTIDE SEQUENCE [LARGE SCALE GENOMIC DNA]</scope>
    <source>
        <strain evidence="1 2">Marseille-P3601</strain>
    </source>
</reference>
<proteinExistence type="predicted"/>
<name>A0ABS5MFW5_9BACI</name>
<accession>A0ABS5MFW5</accession>
<gene>
    <name evidence="1" type="ORF">KGF86_11090</name>
</gene>
<dbReference type="Proteomes" id="UP000681870">
    <property type="component" value="Unassembled WGS sequence"/>
</dbReference>
<sequence>MLLTPLGPIKLYVDDEEIEYKAIRYIFDKRCRDANGRYLIEYKYKKEYKAQKIKCCIPSLRIEGDIESGERLEAISFYKEFTKLTIGVEADFALAEEYGYDFSGGYVDNGIEYETNSCTEDRTFKFGISWIQPYTEENDHQTWYAADPAYMPTTPIKAPILSIDELGIWEKILWDITDKMNRMFTYYINVGLNYKQFPLKIVVIVTSIEETVHKKEINSIIRNITDRYEIPNHEYYEIVYQESGRG</sequence>
<evidence type="ECO:0000313" key="2">
    <source>
        <dbReference type="Proteomes" id="UP000681870"/>
    </source>
</evidence>
<dbReference type="RefSeq" id="WP_211741909.1">
    <property type="nucleotide sequence ID" value="NZ_JAGXBY010000003.1"/>
</dbReference>